<proteinExistence type="predicted"/>
<keyword evidence="1" id="KW-0328">Glycosyltransferase</keyword>
<evidence type="ECO:0000256" key="1">
    <source>
        <dbReference type="ARBA" id="ARBA00022676"/>
    </source>
</evidence>
<keyword evidence="2" id="KW-0808">Transferase</keyword>
<dbReference type="Gene3D" id="3.40.50.2000">
    <property type="entry name" value="Glycogen Phosphorylase B"/>
    <property type="match status" value="4"/>
</dbReference>
<dbReference type="GO" id="GO:0016757">
    <property type="term" value="F:glycosyltransferase activity"/>
    <property type="evidence" value="ECO:0007669"/>
    <property type="project" value="UniProtKB-KW"/>
</dbReference>
<dbReference type="EMBL" id="AP022870">
    <property type="protein sequence ID" value="BCB77089.1"/>
    <property type="molecule type" value="Genomic_DNA"/>
</dbReference>
<dbReference type="KEGG" id="pfla:Pflav_034990"/>
<evidence type="ECO:0000313" key="3">
    <source>
        <dbReference type="EMBL" id="BCB77089.1"/>
    </source>
</evidence>
<accession>A0A6F8XTG5</accession>
<reference evidence="3 4" key="2">
    <citation type="submission" date="2020-03" db="EMBL/GenBank/DDBJ databases">
        <authorList>
            <person name="Ichikawa N."/>
            <person name="Kimura A."/>
            <person name="Kitahashi Y."/>
            <person name="Uohara A."/>
        </authorList>
    </citation>
    <scope>NUCLEOTIDE SEQUENCE [LARGE SCALE GENOMIC DNA]</scope>
    <source>
        <strain evidence="3 4">NBRC 107702</strain>
    </source>
</reference>
<evidence type="ECO:0000256" key="2">
    <source>
        <dbReference type="ARBA" id="ARBA00022679"/>
    </source>
</evidence>
<dbReference type="SUPFAM" id="SSF53756">
    <property type="entry name" value="UDP-Glycosyltransferase/glycogen phosphorylase"/>
    <property type="match status" value="1"/>
</dbReference>
<dbReference type="Pfam" id="PF13692">
    <property type="entry name" value="Glyco_trans_1_4"/>
    <property type="match status" value="1"/>
</dbReference>
<dbReference type="Proteomes" id="UP000502508">
    <property type="component" value="Chromosome"/>
</dbReference>
<organism evidence="3 4">
    <name type="scientific">Phytohabitans flavus</name>
    <dbReference type="NCBI Taxonomy" id="1076124"/>
    <lineage>
        <taxon>Bacteria</taxon>
        <taxon>Bacillati</taxon>
        <taxon>Actinomycetota</taxon>
        <taxon>Actinomycetes</taxon>
        <taxon>Micromonosporales</taxon>
        <taxon>Micromonosporaceae</taxon>
    </lineage>
</organism>
<gene>
    <name evidence="3" type="ORF">Pflav_034990</name>
</gene>
<name>A0A6F8XTG5_9ACTN</name>
<dbReference type="AlphaFoldDB" id="A0A6F8XTG5"/>
<dbReference type="PANTHER" id="PTHR12526:SF510">
    <property type="entry name" value="D-INOSITOL 3-PHOSPHATE GLYCOSYLTRANSFERASE"/>
    <property type="match status" value="1"/>
</dbReference>
<evidence type="ECO:0000313" key="4">
    <source>
        <dbReference type="Proteomes" id="UP000502508"/>
    </source>
</evidence>
<keyword evidence="4" id="KW-1185">Reference proteome</keyword>
<sequence length="241" mass="25548">MPRVLSLYGSDINEPWQARITRLTAGRPAVRVYPSRRLVEAAGDPSGVVVPNGIDFDLFTPLSAGERAAARSRLGFTPDDLVVLFGAAPDNAVKRYDIFTAVLAGLRERGLPVRELILPGPGQVRADVVPKFAAADLLLVTSRQGTESGPLIVKEAAAMDLPVVSVDVGDVREVLAGVSPSAVVPFPSAPSDAELVAALVEASAPLLESGTRSDGRSKIARYDQQAAVRELESVYERVLAR</sequence>
<dbReference type="PANTHER" id="PTHR12526">
    <property type="entry name" value="GLYCOSYLTRANSFERASE"/>
    <property type="match status" value="1"/>
</dbReference>
<protein>
    <recommendedName>
        <fullName evidence="5">Glycosyl transferase family 1 domain-containing protein</fullName>
    </recommendedName>
</protein>
<evidence type="ECO:0008006" key="5">
    <source>
        <dbReference type="Google" id="ProtNLM"/>
    </source>
</evidence>
<reference evidence="3 4" key="1">
    <citation type="submission" date="2020-03" db="EMBL/GenBank/DDBJ databases">
        <title>Whole genome shotgun sequence of Phytohabitans flavus NBRC 107702.</title>
        <authorList>
            <person name="Komaki H."/>
            <person name="Tamura T."/>
        </authorList>
    </citation>
    <scope>NUCLEOTIDE SEQUENCE [LARGE SCALE GENOMIC DNA]</scope>
    <source>
        <strain evidence="3 4">NBRC 107702</strain>
    </source>
</reference>